<feature type="non-terminal residue" evidence="2">
    <location>
        <position position="297"/>
    </location>
</feature>
<proteinExistence type="predicted"/>
<sequence>RCSVIAGQIQVSWRAADQDPLVLSVGDTFITHDPIDLTSLGDSAFIWLPKVTALEVARQFRQQQMRAWYSLIGNLLAEGWIPDRIFDLMDTFTITVPVRPIICQQGQRIGQIFIVASGSCHETQSVRTPDGQFQITLSLLKPGQFFGHEACHGMARFATSMKPAEPETVVYAADLENLQKRRPGLWAALVALQKARAQRLAELRRHYLRLRPRRHGAKQRRFAPLQVPPIEPEININLEAFRRQRQQAPSSRPLHIHHKLSHLTTSSKQVHHGIDMALGDGLASPAANDSYTLPETA</sequence>
<name>A0A0H5R1Y0_9EUKA</name>
<feature type="non-terminal residue" evidence="2">
    <location>
        <position position="1"/>
    </location>
</feature>
<dbReference type="SUPFAM" id="SSF51206">
    <property type="entry name" value="cAMP-binding domain-like"/>
    <property type="match status" value="1"/>
</dbReference>
<feature type="domain" description="Cyclic nucleotide-binding" evidence="1">
    <location>
        <begin position="84"/>
        <end position="150"/>
    </location>
</feature>
<dbReference type="AlphaFoldDB" id="A0A0H5R1Y0"/>
<dbReference type="InterPro" id="IPR018490">
    <property type="entry name" value="cNMP-bd_dom_sf"/>
</dbReference>
<dbReference type="InterPro" id="IPR000595">
    <property type="entry name" value="cNMP-bd_dom"/>
</dbReference>
<organism evidence="2">
    <name type="scientific">Spongospora subterranea</name>
    <dbReference type="NCBI Taxonomy" id="70186"/>
    <lineage>
        <taxon>Eukaryota</taxon>
        <taxon>Sar</taxon>
        <taxon>Rhizaria</taxon>
        <taxon>Endomyxa</taxon>
        <taxon>Phytomyxea</taxon>
        <taxon>Plasmodiophorida</taxon>
        <taxon>Plasmodiophoridae</taxon>
        <taxon>Spongospora</taxon>
    </lineage>
</organism>
<protein>
    <recommendedName>
        <fullName evidence="1">Cyclic nucleotide-binding domain-containing protein</fullName>
    </recommendedName>
</protein>
<dbReference type="Gene3D" id="2.60.120.10">
    <property type="entry name" value="Jelly Rolls"/>
    <property type="match status" value="1"/>
</dbReference>
<dbReference type="CDD" id="cd00038">
    <property type="entry name" value="CAP_ED"/>
    <property type="match status" value="1"/>
</dbReference>
<evidence type="ECO:0000313" key="2">
    <source>
        <dbReference type="EMBL" id="CRZ01799.1"/>
    </source>
</evidence>
<dbReference type="EMBL" id="HACM01001357">
    <property type="protein sequence ID" value="CRZ01799.1"/>
    <property type="molecule type" value="Transcribed_RNA"/>
</dbReference>
<accession>A0A0H5R1Y0</accession>
<reference evidence="2" key="1">
    <citation type="submission" date="2015-04" db="EMBL/GenBank/DDBJ databases">
        <title>The genome sequence of the plant pathogenic Rhizarian Plasmodiophora brassicae reveals insights in its biotrophic life cycle and the origin of chitin synthesis.</title>
        <authorList>
            <person name="Schwelm A."/>
            <person name="Fogelqvist J."/>
            <person name="Knaust A."/>
            <person name="Julke S."/>
            <person name="Lilja T."/>
            <person name="Dhandapani V."/>
            <person name="Bonilla-Rosso G."/>
            <person name="Karlsson M."/>
            <person name="Shevchenko A."/>
            <person name="Choi S.R."/>
            <person name="Kim H.G."/>
            <person name="Park J.Y."/>
            <person name="Lim Y.P."/>
            <person name="Ludwig-Muller J."/>
            <person name="Dixelius C."/>
        </authorList>
    </citation>
    <scope>NUCLEOTIDE SEQUENCE</scope>
    <source>
        <tissue evidence="2">Potato root galls</tissue>
    </source>
</reference>
<dbReference type="InterPro" id="IPR014710">
    <property type="entry name" value="RmlC-like_jellyroll"/>
</dbReference>
<evidence type="ECO:0000259" key="1">
    <source>
        <dbReference type="PROSITE" id="PS50042"/>
    </source>
</evidence>
<dbReference type="PROSITE" id="PS50042">
    <property type="entry name" value="CNMP_BINDING_3"/>
    <property type="match status" value="1"/>
</dbReference>